<dbReference type="Gene3D" id="3.40.50.410">
    <property type="entry name" value="von Willebrand factor, type A domain"/>
    <property type="match status" value="1"/>
</dbReference>
<gene>
    <name evidence="3" type="ORF">RGD00_05520</name>
</gene>
<keyword evidence="1" id="KW-0812">Transmembrane</keyword>
<dbReference type="SUPFAM" id="SSF53300">
    <property type="entry name" value="vWA-like"/>
    <property type="match status" value="1"/>
</dbReference>
<evidence type="ECO:0000313" key="4">
    <source>
        <dbReference type="Proteomes" id="UP001247754"/>
    </source>
</evidence>
<dbReference type="Proteomes" id="UP001247754">
    <property type="component" value="Unassembled WGS sequence"/>
</dbReference>
<dbReference type="RefSeq" id="WP_310456294.1">
    <property type="nucleotide sequence ID" value="NZ_JAVKPH010000004.1"/>
</dbReference>
<sequence length="574" mass="63636">MSRTGKRRPAPATATRSVLGAHLRDESGAVLIFALFILVLMLMVGGMSVDLMRYEAERARVQSTADRAALAAAALTQTLDAEEVAADMFAKEGLSDNLVNTKILKDSLNGREVRVNTRLEVKPFFMQMMGIDLLASDGRGTAEERISNVEIALVLDISGSMVDNRSTRMANLQSAAEEFVIETLKNDEDKKVSISIVPYNGQVMLGPDLFSKYNVTHKHGLAGATCVDLPPEAYTTTGLPRTLAMPQTAHADTWSQSFTQSTPPDSNSNSSYIVPDPGNRWCIPEAANEVSVHQNDSVELVKQIKGLKADGATSIDAGLKWGLTLLDPGTRQIVSEMVTAQKVPAVFSGRPLEYDDEDVLKVIVLMTDGEHFDQEEVNKAYKTGQSDIYLDNEGYYSIYHSSRSGSNKYYVPHKSAWYALPWGVTTTETCTGILFNRKCTTTENWSKVTRQTWPQVWEKRRVKWVAHQLYARPLGGSNGTNRTNEYNTWMANFRSQTHKDDMDLRLNALCSMAKAQDVLIFGIAFDAPDRGATAVRNCATTDRFYRVVNDEDGAALKTVFRVIRSQISQLRLTE</sequence>
<proteinExistence type="predicted"/>
<evidence type="ECO:0000259" key="2">
    <source>
        <dbReference type="Pfam" id="PF13400"/>
    </source>
</evidence>
<dbReference type="Pfam" id="PF13400">
    <property type="entry name" value="Tad"/>
    <property type="match status" value="1"/>
</dbReference>
<accession>A0ABU1F5D8</accession>
<dbReference type="InterPro" id="IPR036465">
    <property type="entry name" value="vWFA_dom_sf"/>
</dbReference>
<dbReference type="InterPro" id="IPR028087">
    <property type="entry name" value="Tad_N"/>
</dbReference>
<organism evidence="3 4">
    <name type="scientific">Ruixingdingia sedimenti</name>
    <dbReference type="NCBI Taxonomy" id="3073604"/>
    <lineage>
        <taxon>Bacteria</taxon>
        <taxon>Pseudomonadati</taxon>
        <taxon>Pseudomonadota</taxon>
        <taxon>Alphaproteobacteria</taxon>
        <taxon>Rhodobacterales</taxon>
        <taxon>Paracoccaceae</taxon>
        <taxon>Ruixingdingia</taxon>
    </lineage>
</organism>
<evidence type="ECO:0000256" key="1">
    <source>
        <dbReference type="SAM" id="Phobius"/>
    </source>
</evidence>
<evidence type="ECO:0000313" key="3">
    <source>
        <dbReference type="EMBL" id="MDR5652049.1"/>
    </source>
</evidence>
<keyword evidence="1" id="KW-1133">Transmembrane helix</keyword>
<dbReference type="EMBL" id="JAVKPH010000004">
    <property type="protein sequence ID" value="MDR5652049.1"/>
    <property type="molecule type" value="Genomic_DNA"/>
</dbReference>
<name>A0ABU1F5D8_9RHOB</name>
<reference evidence="3 4" key="1">
    <citation type="submission" date="2023-09" db="EMBL/GenBank/DDBJ databases">
        <title>Xinfangfangia sedmenti sp. nov., isolated the sedment.</title>
        <authorList>
            <person name="Xu L."/>
        </authorList>
    </citation>
    <scope>NUCLEOTIDE SEQUENCE [LARGE SCALE GENOMIC DNA]</scope>
    <source>
        <strain evidence="3 4">LG-4</strain>
    </source>
</reference>
<keyword evidence="1" id="KW-0472">Membrane</keyword>
<protein>
    <submittedName>
        <fullName evidence="3">Pilus assembly protein TadG-related protein</fullName>
    </submittedName>
</protein>
<feature type="transmembrane region" description="Helical" evidence="1">
    <location>
        <begin position="29"/>
        <end position="49"/>
    </location>
</feature>
<feature type="domain" description="Putative Flp pilus-assembly TadG-like N-terminal" evidence="2">
    <location>
        <begin position="28"/>
        <end position="74"/>
    </location>
</feature>
<keyword evidence="4" id="KW-1185">Reference proteome</keyword>
<comment type="caution">
    <text evidence="3">The sequence shown here is derived from an EMBL/GenBank/DDBJ whole genome shotgun (WGS) entry which is preliminary data.</text>
</comment>